<dbReference type="Proteomes" id="UP000243077">
    <property type="component" value="Chromosome"/>
</dbReference>
<dbReference type="Gene3D" id="1.10.150.650">
    <property type="match status" value="1"/>
</dbReference>
<feature type="domain" description="Polymerase/histidinol phosphatase N-terminal" evidence="1">
    <location>
        <begin position="6"/>
        <end position="71"/>
    </location>
</feature>
<dbReference type="PANTHER" id="PTHR42924">
    <property type="entry name" value="EXONUCLEASE"/>
    <property type="match status" value="1"/>
</dbReference>
<dbReference type="EMBL" id="CP026923">
    <property type="protein sequence ID" value="AVG24490.1"/>
    <property type="molecule type" value="Genomic_DNA"/>
</dbReference>
<dbReference type="SMART" id="SM00481">
    <property type="entry name" value="POLIIIAc"/>
    <property type="match status" value="1"/>
</dbReference>
<reference evidence="2 3" key="1">
    <citation type="submission" date="2018-02" db="EMBL/GenBank/DDBJ databases">
        <title>Complete genome of the streamlined marine actinobacterium Pontimonas salivibrio CL-TW6 adapted to coastal planktonic lifestype.</title>
        <authorList>
            <person name="Cho B.C."/>
            <person name="Hardies S.C."/>
            <person name="Jang G.I."/>
            <person name="Hwang C.Y."/>
        </authorList>
    </citation>
    <scope>NUCLEOTIDE SEQUENCE [LARGE SCALE GENOMIC DNA]</scope>
    <source>
        <strain evidence="2 3">CL-TW6</strain>
    </source>
</reference>
<dbReference type="Pfam" id="PF02811">
    <property type="entry name" value="PHP"/>
    <property type="match status" value="1"/>
</dbReference>
<sequence length="302" mass="32620">MSDAIIDLHAHSRASDGSETPAEVMAKAHAAGLHTIALTDHDTLSGWAEAREAATHFGVGLVPGIELSTQILDETTGYEPHSIHLLGYLVDPEHPDLVDEMVKIRSHRDNRLQLMVEKLAKDYPIDWLEVRAVIPEGATPGRPHIAEVLIAKGIVQDTTEAFAHILAGDGPYHVPHYAPRLHRGIEIIRQAGGVPVLAHPLSRGGKPATDVGGDVDQAIARYQRWVDHGLMGVEIGHRENDPTLTPHLERVAEHLGLIVTGSSDYHGSKKPNVLGEHSTSMADFQRIVEAGTGSTPVLPATH</sequence>
<accession>A0A2L2BS68</accession>
<dbReference type="Gene3D" id="3.20.20.140">
    <property type="entry name" value="Metal-dependent hydrolases"/>
    <property type="match status" value="1"/>
</dbReference>
<dbReference type="GO" id="GO:0004534">
    <property type="term" value="F:5'-3' RNA exonuclease activity"/>
    <property type="evidence" value="ECO:0007669"/>
    <property type="project" value="TreeGrafter"/>
</dbReference>
<keyword evidence="3" id="KW-1185">Reference proteome</keyword>
<dbReference type="InterPro" id="IPR003141">
    <property type="entry name" value="Pol/His_phosphatase_N"/>
</dbReference>
<evidence type="ECO:0000313" key="3">
    <source>
        <dbReference type="Proteomes" id="UP000243077"/>
    </source>
</evidence>
<gene>
    <name evidence="2" type="ORF">C3B54_111553</name>
</gene>
<organism evidence="2 3">
    <name type="scientific">Pontimonas salivibrio</name>
    <dbReference type="NCBI Taxonomy" id="1159327"/>
    <lineage>
        <taxon>Bacteria</taxon>
        <taxon>Bacillati</taxon>
        <taxon>Actinomycetota</taxon>
        <taxon>Actinomycetes</taxon>
        <taxon>Micrococcales</taxon>
        <taxon>Microbacteriaceae</taxon>
        <taxon>Pontimonas</taxon>
    </lineage>
</organism>
<dbReference type="RefSeq" id="WP_245867889.1">
    <property type="nucleotide sequence ID" value="NZ_CP026923.1"/>
</dbReference>
<proteinExistence type="predicted"/>
<name>A0A2L2BS68_9MICO</name>
<dbReference type="PANTHER" id="PTHR42924:SF3">
    <property type="entry name" value="POLYMERASE_HISTIDINOL PHOSPHATASE N-TERMINAL DOMAIN-CONTAINING PROTEIN"/>
    <property type="match status" value="1"/>
</dbReference>
<protein>
    <submittedName>
        <fullName evidence="2">Metal-dependent phosphodiesterase</fullName>
    </submittedName>
</protein>
<evidence type="ECO:0000313" key="2">
    <source>
        <dbReference type="EMBL" id="AVG24490.1"/>
    </source>
</evidence>
<dbReference type="KEGG" id="psai:C3B54_111553"/>
<evidence type="ECO:0000259" key="1">
    <source>
        <dbReference type="SMART" id="SM00481"/>
    </source>
</evidence>
<dbReference type="InterPro" id="IPR004013">
    <property type="entry name" value="PHP_dom"/>
</dbReference>
<dbReference type="AlphaFoldDB" id="A0A2L2BS68"/>
<dbReference type="SUPFAM" id="SSF89550">
    <property type="entry name" value="PHP domain-like"/>
    <property type="match status" value="1"/>
</dbReference>
<dbReference type="InterPro" id="IPR016195">
    <property type="entry name" value="Pol/histidinol_Pase-like"/>
</dbReference>
<dbReference type="GO" id="GO:0035312">
    <property type="term" value="F:5'-3' DNA exonuclease activity"/>
    <property type="evidence" value="ECO:0007669"/>
    <property type="project" value="TreeGrafter"/>
</dbReference>
<dbReference type="CDD" id="cd07438">
    <property type="entry name" value="PHP_HisPPase_AMP"/>
    <property type="match status" value="1"/>
</dbReference>
<dbReference type="InterPro" id="IPR052018">
    <property type="entry name" value="PHP_domain"/>
</dbReference>